<dbReference type="PRINTS" id="PR01607">
    <property type="entry name" value="APYRASEFAMLY"/>
</dbReference>
<dbReference type="GO" id="GO:0016787">
    <property type="term" value="F:hydrolase activity"/>
    <property type="evidence" value="ECO:0007669"/>
    <property type="project" value="InterPro"/>
</dbReference>
<sequence length="248" mass="27512">MRKLTTLYCLIIILFISYSCNPVYRASSVQYKDYQVQNERKDASVQNFLQPYADSVNSSMNLVIGQLAVDLDKRQPEGTLGNFMADAMKAMAEKYYKTTVDGAFINYGGMRLTGMKAGAITRGKIFELMPFDNIIILQKLKGTVLQEFLDHIIGRGAWPVAGITMQMKDKKAVNVMVGGKPLDPNMIYTIANSDYVANGGDNCEMLKVIPQINNGSLLRDGLIDYVQSLTQKGQPVTATIQNRVTNAQ</sequence>
<evidence type="ECO:0000259" key="1">
    <source>
        <dbReference type="Pfam" id="PF02872"/>
    </source>
</evidence>
<protein>
    <submittedName>
        <fullName evidence="2">5'-nucleotidase C-terminal domain-containing protein</fullName>
    </submittedName>
</protein>
<dbReference type="Pfam" id="PF02872">
    <property type="entry name" value="5_nucleotid_C"/>
    <property type="match status" value="1"/>
</dbReference>
<dbReference type="RefSeq" id="WP_182804891.1">
    <property type="nucleotide sequence ID" value="NZ_CP060007.1"/>
</dbReference>
<proteinExistence type="predicted"/>
<dbReference type="KEGG" id="lacs:H4075_05465"/>
<dbReference type="Proteomes" id="UP000515344">
    <property type="component" value="Chromosome"/>
</dbReference>
<accession>A0A7G5XJJ8</accession>
<evidence type="ECO:0000313" key="3">
    <source>
        <dbReference type="Proteomes" id="UP000515344"/>
    </source>
</evidence>
<gene>
    <name evidence="2" type="ORF">H4075_05465</name>
</gene>
<dbReference type="GO" id="GO:0009166">
    <property type="term" value="P:nucleotide catabolic process"/>
    <property type="evidence" value="ECO:0007669"/>
    <property type="project" value="InterPro"/>
</dbReference>
<reference evidence="3" key="1">
    <citation type="submission" date="2020-08" db="EMBL/GenBank/DDBJ databases">
        <title>Lacibacter sp. S13-6-6 genome sequencing.</title>
        <authorList>
            <person name="Jin L."/>
        </authorList>
    </citation>
    <scope>NUCLEOTIDE SEQUENCE [LARGE SCALE GENOMIC DNA]</scope>
    <source>
        <strain evidence="3">S13-6-6</strain>
    </source>
</reference>
<dbReference type="InterPro" id="IPR036907">
    <property type="entry name" value="5'-Nucleotdase_C_sf"/>
</dbReference>
<dbReference type="AlphaFoldDB" id="A0A7G5XJJ8"/>
<dbReference type="PROSITE" id="PS51257">
    <property type="entry name" value="PROKAR_LIPOPROTEIN"/>
    <property type="match status" value="1"/>
</dbReference>
<name>A0A7G5XJJ8_9BACT</name>
<dbReference type="Gene3D" id="3.90.780.10">
    <property type="entry name" value="5'-Nucleotidase, C-terminal domain"/>
    <property type="match status" value="1"/>
</dbReference>
<organism evidence="2 3">
    <name type="scientific">Lacibacter sediminis</name>
    <dbReference type="NCBI Taxonomy" id="2760713"/>
    <lineage>
        <taxon>Bacteria</taxon>
        <taxon>Pseudomonadati</taxon>
        <taxon>Bacteroidota</taxon>
        <taxon>Chitinophagia</taxon>
        <taxon>Chitinophagales</taxon>
        <taxon>Chitinophagaceae</taxon>
        <taxon>Lacibacter</taxon>
    </lineage>
</organism>
<dbReference type="PANTHER" id="PTHR11575:SF24">
    <property type="entry name" value="5'-NUCLEOTIDASE"/>
    <property type="match status" value="1"/>
</dbReference>
<dbReference type="InterPro" id="IPR006179">
    <property type="entry name" value="5_nucleotidase/apyrase"/>
</dbReference>
<evidence type="ECO:0000313" key="2">
    <source>
        <dbReference type="EMBL" id="QNA45651.1"/>
    </source>
</evidence>
<dbReference type="PANTHER" id="PTHR11575">
    <property type="entry name" value="5'-NUCLEOTIDASE-RELATED"/>
    <property type="match status" value="1"/>
</dbReference>
<keyword evidence="3" id="KW-1185">Reference proteome</keyword>
<dbReference type="EMBL" id="CP060007">
    <property type="protein sequence ID" value="QNA45651.1"/>
    <property type="molecule type" value="Genomic_DNA"/>
</dbReference>
<dbReference type="InterPro" id="IPR008334">
    <property type="entry name" value="5'-Nucleotdase_C"/>
</dbReference>
<feature type="domain" description="5'-Nucleotidase C-terminal" evidence="1">
    <location>
        <begin position="63"/>
        <end position="207"/>
    </location>
</feature>
<dbReference type="SUPFAM" id="SSF55816">
    <property type="entry name" value="5'-nucleotidase (syn. UDP-sugar hydrolase), C-terminal domain"/>
    <property type="match status" value="1"/>
</dbReference>